<feature type="transmembrane region" description="Helical" evidence="1">
    <location>
        <begin position="110"/>
        <end position="128"/>
    </location>
</feature>
<proteinExistence type="predicted"/>
<organism evidence="3 4">
    <name type="scientific">Vescimonas coprocola</name>
    <dbReference type="NCBI Taxonomy" id="2714355"/>
    <lineage>
        <taxon>Bacteria</taxon>
        <taxon>Bacillati</taxon>
        <taxon>Bacillota</taxon>
        <taxon>Clostridia</taxon>
        <taxon>Eubacteriales</taxon>
        <taxon>Oscillospiraceae</taxon>
        <taxon>Vescimonas</taxon>
    </lineage>
</organism>
<keyword evidence="4" id="KW-1185">Reference proteome</keyword>
<reference evidence="3" key="1">
    <citation type="submission" date="2020-09" db="EMBL/GenBank/DDBJ databases">
        <title>New species isolated from human feces.</title>
        <authorList>
            <person name="Kitahara M."/>
            <person name="Shigeno Y."/>
            <person name="Shime M."/>
            <person name="Matsumoto Y."/>
            <person name="Nakamura S."/>
            <person name="Motooka D."/>
            <person name="Fukuoka S."/>
            <person name="Nishikawa H."/>
            <person name="Benno Y."/>
        </authorList>
    </citation>
    <scope>NUCLEOTIDE SEQUENCE</scope>
    <source>
        <strain evidence="3">MM50</strain>
    </source>
</reference>
<keyword evidence="1" id="KW-1133">Transmembrane helix</keyword>
<dbReference type="Pfam" id="PF13240">
    <property type="entry name" value="Zn_Ribbon_1"/>
    <property type="match status" value="1"/>
</dbReference>
<dbReference type="EMBL" id="AP023418">
    <property type="protein sequence ID" value="BCK80351.1"/>
    <property type="molecule type" value="Genomic_DNA"/>
</dbReference>
<name>A0A810Q4I9_9FIRM</name>
<dbReference type="InterPro" id="IPR046283">
    <property type="entry name" value="DUF6320"/>
</dbReference>
<feature type="domain" description="Zinc-ribbon" evidence="2">
    <location>
        <begin position="2"/>
        <end position="23"/>
    </location>
</feature>
<dbReference type="InterPro" id="IPR026870">
    <property type="entry name" value="Zinc_ribbon_dom"/>
</dbReference>
<feature type="transmembrane region" description="Helical" evidence="1">
    <location>
        <begin position="82"/>
        <end position="103"/>
    </location>
</feature>
<evidence type="ECO:0000313" key="3">
    <source>
        <dbReference type="EMBL" id="BCK80351.1"/>
    </source>
</evidence>
<keyword evidence="1" id="KW-0812">Transmembrane</keyword>
<gene>
    <name evidence="3" type="ORF">MM50RIKEN_01140</name>
</gene>
<dbReference type="Pfam" id="PF19845">
    <property type="entry name" value="DUF6320"/>
    <property type="match status" value="1"/>
</dbReference>
<dbReference type="RefSeq" id="WP_213541321.1">
    <property type="nucleotide sequence ID" value="NZ_AP023418.1"/>
</dbReference>
<evidence type="ECO:0000256" key="1">
    <source>
        <dbReference type="SAM" id="Phobius"/>
    </source>
</evidence>
<keyword evidence="1" id="KW-0472">Membrane</keyword>
<evidence type="ECO:0000313" key="4">
    <source>
        <dbReference type="Proteomes" id="UP000681035"/>
    </source>
</evidence>
<dbReference type="Proteomes" id="UP000681035">
    <property type="component" value="Chromosome"/>
</dbReference>
<evidence type="ECO:0000259" key="2">
    <source>
        <dbReference type="Pfam" id="PF13240"/>
    </source>
</evidence>
<protein>
    <recommendedName>
        <fullName evidence="2">Zinc-ribbon domain-containing protein</fullName>
    </recommendedName>
</protein>
<feature type="transmembrane region" description="Helical" evidence="1">
    <location>
        <begin position="198"/>
        <end position="219"/>
    </location>
</feature>
<feature type="transmembrane region" description="Helical" evidence="1">
    <location>
        <begin position="53"/>
        <end position="76"/>
    </location>
</feature>
<accession>A0A810Q4I9</accession>
<sequence>MYCVKCGVELADSQRVCPLCGTRVFHPDIPRTPADPPYPPDERVHPEEVNRSGVCFILTALALLPAVICVLCDWRINGGILWSGYASGGILLLYVLTVLPLWFERPNPVIFVPLDFAAIILYLLYIDLATGGHWFLTFAFPVAGSIGVLITTVVALLRYVRRGYLYIFGGALIAAGGLAMLLEFLLNLTFGVHQTFFWSFYPLAAGVLLGVMLIIIAVCPPLRRSLHRKFFL</sequence>
<dbReference type="KEGG" id="vcop:MM50RIKEN_01140"/>
<dbReference type="AlphaFoldDB" id="A0A810Q4I9"/>
<feature type="transmembrane region" description="Helical" evidence="1">
    <location>
        <begin position="164"/>
        <end position="186"/>
    </location>
</feature>
<feature type="transmembrane region" description="Helical" evidence="1">
    <location>
        <begin position="134"/>
        <end position="157"/>
    </location>
</feature>